<dbReference type="STRING" id="1552123.EP57_01295"/>
<dbReference type="GO" id="GO:0004040">
    <property type="term" value="F:amidase activity"/>
    <property type="evidence" value="ECO:0007669"/>
    <property type="project" value="InterPro"/>
</dbReference>
<proteinExistence type="predicted"/>
<protein>
    <recommendedName>
        <fullName evidence="7">GW domain-containing protein</fullName>
    </recommendedName>
</protein>
<dbReference type="NCBIfam" id="NF033202">
    <property type="entry name" value="GW_glycos_SH3"/>
    <property type="match status" value="1"/>
</dbReference>
<keyword evidence="3 6" id="KW-0732">Signal</keyword>
<dbReference type="Pfam" id="PF01832">
    <property type="entry name" value="Glucosaminidase"/>
    <property type="match status" value="1"/>
</dbReference>
<dbReference type="EMBL" id="JNFA01000002">
    <property type="protein sequence ID" value="KGL44621.1"/>
    <property type="molecule type" value="Genomic_DNA"/>
</dbReference>
<reference evidence="8 9" key="1">
    <citation type="submission" date="2014-05" db="EMBL/GenBank/DDBJ databases">
        <title>Novel Listeriaceae from food processing environments.</title>
        <authorList>
            <person name="den Bakker H.C."/>
        </authorList>
    </citation>
    <scope>NUCLEOTIDE SEQUENCE [LARGE SCALE GENOMIC DNA]</scope>
    <source>
        <strain evidence="8 9">FSL A5-0281</strain>
    </source>
</reference>
<evidence type="ECO:0000259" key="7">
    <source>
        <dbReference type="PROSITE" id="PS51780"/>
    </source>
</evidence>
<dbReference type="SMART" id="SM00047">
    <property type="entry name" value="LYZ2"/>
    <property type="match status" value="1"/>
</dbReference>
<evidence type="ECO:0000313" key="8">
    <source>
        <dbReference type="EMBL" id="KGL44621.1"/>
    </source>
</evidence>
<keyword evidence="4" id="KW-0378">Hydrolase</keyword>
<dbReference type="InterPro" id="IPR002901">
    <property type="entry name" value="MGlyc_endo_b_GlcNAc-like_dom"/>
</dbReference>
<dbReference type="Pfam" id="PF13457">
    <property type="entry name" value="GW"/>
    <property type="match status" value="2"/>
</dbReference>
<dbReference type="PROSITE" id="PS51780">
    <property type="entry name" value="GW"/>
    <property type="match status" value="1"/>
</dbReference>
<accession>A0A099WIW0</accession>
<comment type="caution">
    <text evidence="8">The sequence shown here is derived from an EMBL/GenBank/DDBJ whole genome shotgun (WGS) entry which is preliminary data.</text>
</comment>
<dbReference type="PANTHER" id="PTHR33308">
    <property type="entry name" value="PEPTIDOGLYCAN HYDROLASE FLGJ"/>
    <property type="match status" value="1"/>
</dbReference>
<name>A0A099WIW0_9LIST</name>
<feature type="chain" id="PRO_5001964820" description="GW domain-containing protein" evidence="6">
    <location>
        <begin position="40"/>
        <end position="364"/>
    </location>
</feature>
<dbReference type="AlphaFoldDB" id="A0A099WIW0"/>
<dbReference type="SUPFAM" id="SSF82057">
    <property type="entry name" value="Prokaryotic SH3-related domain"/>
    <property type="match status" value="2"/>
</dbReference>
<gene>
    <name evidence="8" type="ORF">EP57_01295</name>
</gene>
<feature type="domain" description="GW" evidence="7">
    <location>
        <begin position="212"/>
        <end position="291"/>
    </location>
</feature>
<organism evidence="8 9">
    <name type="scientific">Listeria booriae</name>
    <dbReference type="NCBI Taxonomy" id="1552123"/>
    <lineage>
        <taxon>Bacteria</taxon>
        <taxon>Bacillati</taxon>
        <taxon>Bacillota</taxon>
        <taxon>Bacilli</taxon>
        <taxon>Bacillales</taxon>
        <taxon>Listeriaceae</taxon>
        <taxon>Listeria</taxon>
    </lineage>
</organism>
<dbReference type="Proteomes" id="UP000029844">
    <property type="component" value="Unassembled WGS sequence"/>
</dbReference>
<dbReference type="PANTHER" id="PTHR33308:SF10">
    <property type="entry name" value="EXO-GLUCOSAMINIDASE LYTG"/>
    <property type="match status" value="1"/>
</dbReference>
<evidence type="ECO:0000256" key="2">
    <source>
        <dbReference type="ARBA" id="ARBA00022525"/>
    </source>
</evidence>
<dbReference type="Gene3D" id="4.10.80.30">
    <property type="entry name" value="DNA polymerase, domain 6"/>
    <property type="match status" value="1"/>
</dbReference>
<comment type="subcellular location">
    <subcellularLocation>
        <location evidence="1">Secreted</location>
    </subcellularLocation>
</comment>
<dbReference type="InterPro" id="IPR025987">
    <property type="entry name" value="GW_dom"/>
</dbReference>
<feature type="signal peptide" evidence="6">
    <location>
        <begin position="1"/>
        <end position="39"/>
    </location>
</feature>
<evidence type="ECO:0000256" key="5">
    <source>
        <dbReference type="ARBA" id="ARBA00023316"/>
    </source>
</evidence>
<evidence type="ECO:0000256" key="3">
    <source>
        <dbReference type="ARBA" id="ARBA00022729"/>
    </source>
</evidence>
<keyword evidence="9" id="KW-1185">Reference proteome</keyword>
<dbReference type="InterPro" id="IPR051056">
    <property type="entry name" value="Glycosyl_Hydrolase_73"/>
</dbReference>
<keyword evidence="5" id="KW-0961">Cell wall biogenesis/degradation</keyword>
<dbReference type="eggNOG" id="COG1705">
    <property type="taxonomic scope" value="Bacteria"/>
</dbReference>
<evidence type="ECO:0000256" key="1">
    <source>
        <dbReference type="ARBA" id="ARBA00004613"/>
    </source>
</evidence>
<dbReference type="InterPro" id="IPR038200">
    <property type="entry name" value="GW_dom_sf"/>
</dbReference>
<evidence type="ECO:0000256" key="4">
    <source>
        <dbReference type="ARBA" id="ARBA00022801"/>
    </source>
</evidence>
<dbReference type="GO" id="GO:0071555">
    <property type="term" value="P:cell wall organization"/>
    <property type="evidence" value="ECO:0007669"/>
    <property type="project" value="UniProtKB-KW"/>
</dbReference>
<dbReference type="GO" id="GO:0005576">
    <property type="term" value="C:extracellular region"/>
    <property type="evidence" value="ECO:0007669"/>
    <property type="project" value="UniProtKB-SubCell"/>
</dbReference>
<dbReference type="Gene3D" id="1.10.530.10">
    <property type="match status" value="1"/>
</dbReference>
<dbReference type="Gene3D" id="2.30.30.170">
    <property type="match status" value="2"/>
</dbReference>
<keyword evidence="2" id="KW-0964">Secreted</keyword>
<sequence length="364" mass="40627">MRKKCRKSRMKKSVKRNLAILGTVGMMMGSMVLPVSAFAAESEMNTQVSYTNSQQNFLNKIVPDAQKLQREHGILTSVTIAQAILESGWGNSGLTQQANNLFGMKGSYEGQSVTMNTKEFYDNNWTTIDAAFRAYPSYYESLEDHALLFVNGPSWGGNNYANLIGEEDYRQAAEIIEDGGYATAPDYAQELISTVETYGLAKYDQVYDKITEKTNIYAYGEIRGGATGTVWSAPETLKGATKKASLNQYKSKDLRLMNRVKVSNGSTWYEASINGQNIGWMNEKNLNLIYKTSMEQEVNLIRGVENSNGRIYAFPVIDTSTFKGTLAGLNEVHVDSQAVVNDKIWYRVNDGTQRLGWVEAPMLK</sequence>
<evidence type="ECO:0000256" key="6">
    <source>
        <dbReference type="SAM" id="SignalP"/>
    </source>
</evidence>
<evidence type="ECO:0000313" key="9">
    <source>
        <dbReference type="Proteomes" id="UP000029844"/>
    </source>
</evidence>
<dbReference type="PRINTS" id="PR01002">
    <property type="entry name" value="FLGFLGJ"/>
</dbReference>